<evidence type="ECO:0000256" key="3">
    <source>
        <dbReference type="ARBA" id="ARBA00022692"/>
    </source>
</evidence>
<comment type="subcellular location">
    <subcellularLocation>
        <location evidence="1">Cell membrane</location>
        <topology evidence="1">Multi-pass membrane protein</topology>
    </subcellularLocation>
</comment>
<feature type="transmembrane region" description="Helical" evidence="6">
    <location>
        <begin position="111"/>
        <end position="133"/>
    </location>
</feature>
<proteinExistence type="predicted"/>
<dbReference type="Pfam" id="PF01810">
    <property type="entry name" value="LysE"/>
    <property type="match status" value="1"/>
</dbReference>
<comment type="caution">
    <text evidence="7">The sequence shown here is derived from an EMBL/GenBank/DDBJ whole genome shotgun (WGS) entry which is preliminary data.</text>
</comment>
<keyword evidence="5 6" id="KW-0472">Membrane</keyword>
<dbReference type="Proteomes" id="UP000051063">
    <property type="component" value="Unassembled WGS sequence"/>
</dbReference>
<dbReference type="PANTHER" id="PTHR30086">
    <property type="entry name" value="ARGININE EXPORTER PROTEIN ARGO"/>
    <property type="match status" value="1"/>
</dbReference>
<dbReference type="PANTHER" id="PTHR30086:SF20">
    <property type="entry name" value="ARGININE EXPORTER PROTEIN ARGO-RELATED"/>
    <property type="match status" value="1"/>
</dbReference>
<accession>A0ABR5N6Z4</accession>
<keyword evidence="8" id="KW-1185">Reference proteome</keyword>
<protein>
    <submittedName>
        <fullName evidence="7">Lysine transporter LysE</fullName>
    </submittedName>
</protein>
<feature type="transmembrane region" description="Helical" evidence="6">
    <location>
        <begin position="74"/>
        <end position="91"/>
    </location>
</feature>
<sequence length="204" mass="22306">MIEAMLHGFILAFGLILPLGAQNVFIFNQGAVQPTLWRAIPVVITAAICDALLILLAVLGVSLVVLTVTWLKTVLYAVGVCFLLYMGYLTWRNKPTVASEDVERFSPKRQVMFAASVSLLNPHAILDTIGVIGTSSLSYMGGEKWGFTIACILVSCIWFFSLCLTGRLIGSLDQSGTLLRGLNLASAIIMWVVATYMAWMMFSF</sequence>
<gene>
    <name evidence="7" type="ORF">AN963_14695</name>
</gene>
<organism evidence="7 8">
    <name type="scientific">Brevibacillus choshinensis</name>
    <dbReference type="NCBI Taxonomy" id="54911"/>
    <lineage>
        <taxon>Bacteria</taxon>
        <taxon>Bacillati</taxon>
        <taxon>Bacillota</taxon>
        <taxon>Bacilli</taxon>
        <taxon>Bacillales</taxon>
        <taxon>Paenibacillaceae</taxon>
        <taxon>Brevibacillus</taxon>
    </lineage>
</organism>
<name>A0ABR5N6Z4_BRECH</name>
<reference evidence="7 8" key="1">
    <citation type="submission" date="2015-09" db="EMBL/GenBank/DDBJ databases">
        <title>Genome sequencing project for genomic taxonomy and phylogenomics of Bacillus-like bacteria.</title>
        <authorList>
            <person name="Liu B."/>
            <person name="Wang J."/>
            <person name="Zhu Y."/>
            <person name="Liu G."/>
            <person name="Chen Q."/>
            <person name="Chen Z."/>
            <person name="Lan J."/>
            <person name="Che J."/>
            <person name="Ge C."/>
            <person name="Shi H."/>
            <person name="Pan Z."/>
            <person name="Liu X."/>
        </authorList>
    </citation>
    <scope>NUCLEOTIDE SEQUENCE [LARGE SCALE GENOMIC DNA]</scope>
    <source>
        <strain evidence="7 8">DSM 8552</strain>
    </source>
</reference>
<keyword evidence="3 6" id="KW-0812">Transmembrane</keyword>
<evidence type="ECO:0000256" key="4">
    <source>
        <dbReference type="ARBA" id="ARBA00022989"/>
    </source>
</evidence>
<evidence type="ECO:0000256" key="2">
    <source>
        <dbReference type="ARBA" id="ARBA00022475"/>
    </source>
</evidence>
<dbReference type="InterPro" id="IPR001123">
    <property type="entry name" value="LeuE-type"/>
</dbReference>
<evidence type="ECO:0000313" key="8">
    <source>
        <dbReference type="Proteomes" id="UP000051063"/>
    </source>
</evidence>
<feature type="transmembrane region" description="Helical" evidence="6">
    <location>
        <begin position="181"/>
        <end position="202"/>
    </location>
</feature>
<feature type="transmembrane region" description="Helical" evidence="6">
    <location>
        <begin position="145"/>
        <end position="169"/>
    </location>
</feature>
<dbReference type="EMBL" id="LJJB01000010">
    <property type="protein sequence ID" value="KQL46217.1"/>
    <property type="molecule type" value="Genomic_DNA"/>
</dbReference>
<evidence type="ECO:0000313" key="7">
    <source>
        <dbReference type="EMBL" id="KQL46217.1"/>
    </source>
</evidence>
<keyword evidence="2" id="KW-1003">Cell membrane</keyword>
<feature type="transmembrane region" description="Helical" evidence="6">
    <location>
        <begin position="39"/>
        <end position="68"/>
    </location>
</feature>
<feature type="transmembrane region" description="Helical" evidence="6">
    <location>
        <begin position="6"/>
        <end position="27"/>
    </location>
</feature>
<evidence type="ECO:0000256" key="5">
    <source>
        <dbReference type="ARBA" id="ARBA00023136"/>
    </source>
</evidence>
<evidence type="ECO:0000256" key="6">
    <source>
        <dbReference type="SAM" id="Phobius"/>
    </source>
</evidence>
<keyword evidence="4 6" id="KW-1133">Transmembrane helix</keyword>
<evidence type="ECO:0000256" key="1">
    <source>
        <dbReference type="ARBA" id="ARBA00004651"/>
    </source>
</evidence>
<dbReference type="RefSeq" id="WP_055745298.1">
    <property type="nucleotide sequence ID" value="NZ_LJJB01000010.1"/>
</dbReference>